<dbReference type="InterPro" id="IPR005135">
    <property type="entry name" value="Endo/exonuclease/phosphatase"/>
</dbReference>
<evidence type="ECO:0000259" key="1">
    <source>
        <dbReference type="Pfam" id="PF03372"/>
    </source>
</evidence>
<sequence length="264" mass="29302">MSNKVILVLILFFLGNMGLKAQQKLNILSYNIYHGENPYSPGESIVDEVAKFISSLNPDFVALQEVDSMTRRTANFAGESLDLTAIWAKQTGMHGFFAKAIDFSGGGYGEAVLGKKKAGFEAVQLPIPKGGEGRSMAIAHSILGDGRSLSFAGTHLCHEFEENRTAQVKAIIAHFETLDNPVIVAGDFNLEPSEEGYALMQEHFWDTGALFGNSDFTFSTENPEIRIDYIWLSKNSEWSVESYKVMYEIRFSDHLPVFAVIELK</sequence>
<dbReference type="SUPFAM" id="SSF56219">
    <property type="entry name" value="DNase I-like"/>
    <property type="match status" value="1"/>
</dbReference>
<organism evidence="2 3">
    <name type="scientific">Cecembia lonarensis (strain CCUG 58316 / KCTC 22772 / LW9)</name>
    <dbReference type="NCBI Taxonomy" id="1225176"/>
    <lineage>
        <taxon>Bacteria</taxon>
        <taxon>Pseudomonadati</taxon>
        <taxon>Bacteroidota</taxon>
        <taxon>Cytophagia</taxon>
        <taxon>Cytophagales</taxon>
        <taxon>Cyclobacteriaceae</taxon>
        <taxon>Cecembia</taxon>
    </lineage>
</organism>
<dbReference type="GO" id="GO:0003824">
    <property type="term" value="F:catalytic activity"/>
    <property type="evidence" value="ECO:0007669"/>
    <property type="project" value="InterPro"/>
</dbReference>
<dbReference type="InterPro" id="IPR036691">
    <property type="entry name" value="Endo/exonu/phosph_ase_sf"/>
</dbReference>
<comment type="caution">
    <text evidence="2">The sequence shown here is derived from an EMBL/GenBank/DDBJ whole genome shotgun (WGS) entry which is preliminary data.</text>
</comment>
<dbReference type="PATRIC" id="fig|1225176.3.peg.1616"/>
<dbReference type="EMBL" id="AMGM01000017">
    <property type="protein sequence ID" value="EKB49854.1"/>
    <property type="molecule type" value="Genomic_DNA"/>
</dbReference>
<protein>
    <recommendedName>
        <fullName evidence="1">Endonuclease/exonuclease/phosphatase domain-containing protein</fullName>
    </recommendedName>
</protein>
<dbReference type="PANTHER" id="PTHR14859:SF15">
    <property type="entry name" value="ENDONUCLEASE_EXONUCLEASE_PHOSPHATASE DOMAIN-CONTAINING PROTEIN"/>
    <property type="match status" value="1"/>
</dbReference>
<keyword evidence="3" id="KW-1185">Reference proteome</keyword>
<reference evidence="2 3" key="1">
    <citation type="journal article" date="2012" name="J. Bacteriol.">
        <title>Draft Genome Sequence of Cecembia lonarensis Strain LW9T, Isolated from Lonar Lake, a Haloalkaline Lake in India.</title>
        <authorList>
            <person name="Shivaji S."/>
            <person name="Ara S."/>
            <person name="Singh A."/>
            <person name="Pinnaka A.K."/>
        </authorList>
    </citation>
    <scope>NUCLEOTIDE SEQUENCE [LARGE SCALE GENOMIC DNA]</scope>
    <source>
        <strain evidence="2 3">LW9</strain>
    </source>
</reference>
<dbReference type="PANTHER" id="PTHR14859">
    <property type="entry name" value="CALCOFLUOR WHITE HYPERSENSITIVE PROTEIN PRECURSOR"/>
    <property type="match status" value="1"/>
</dbReference>
<dbReference type="GO" id="GO:0006506">
    <property type="term" value="P:GPI anchor biosynthetic process"/>
    <property type="evidence" value="ECO:0007669"/>
    <property type="project" value="TreeGrafter"/>
</dbReference>
<dbReference type="Gene3D" id="3.60.10.10">
    <property type="entry name" value="Endonuclease/exonuclease/phosphatase"/>
    <property type="match status" value="1"/>
</dbReference>
<dbReference type="AlphaFoldDB" id="K1M0J0"/>
<dbReference type="GO" id="GO:0016020">
    <property type="term" value="C:membrane"/>
    <property type="evidence" value="ECO:0007669"/>
    <property type="project" value="GOC"/>
</dbReference>
<feature type="domain" description="Endonuclease/exonuclease/phosphatase" evidence="1">
    <location>
        <begin position="28"/>
        <end position="254"/>
    </location>
</feature>
<dbReference type="Pfam" id="PF03372">
    <property type="entry name" value="Exo_endo_phos"/>
    <property type="match status" value="1"/>
</dbReference>
<evidence type="ECO:0000313" key="3">
    <source>
        <dbReference type="Proteomes" id="UP000004478"/>
    </source>
</evidence>
<name>K1M0J0_CECL9</name>
<proteinExistence type="predicted"/>
<accession>K1M0J0</accession>
<dbReference type="RefSeq" id="WP_009184553.1">
    <property type="nucleotide sequence ID" value="NZ_AMGM01000017.1"/>
</dbReference>
<dbReference type="InterPro" id="IPR051916">
    <property type="entry name" value="GPI-anchor_lipid_remodeler"/>
</dbReference>
<dbReference type="Proteomes" id="UP000004478">
    <property type="component" value="Unassembled WGS sequence"/>
</dbReference>
<gene>
    <name evidence="2" type="ORF">B879_01518</name>
</gene>
<evidence type="ECO:0000313" key="2">
    <source>
        <dbReference type="EMBL" id="EKB49854.1"/>
    </source>
</evidence>